<dbReference type="AlphaFoldDB" id="A0A1U7GY05"/>
<evidence type="ECO:0000256" key="1">
    <source>
        <dbReference type="SAM" id="Phobius"/>
    </source>
</evidence>
<dbReference type="Pfam" id="PF04020">
    <property type="entry name" value="Phage_holin_4_2"/>
    <property type="match status" value="1"/>
</dbReference>
<organism evidence="2 3">
    <name type="scientific">Fischerella major NIES-592</name>
    <dbReference type="NCBI Taxonomy" id="210994"/>
    <lineage>
        <taxon>Bacteria</taxon>
        <taxon>Bacillati</taxon>
        <taxon>Cyanobacteriota</taxon>
        <taxon>Cyanophyceae</taxon>
        <taxon>Nostocales</taxon>
        <taxon>Hapalosiphonaceae</taxon>
        <taxon>Fischerella</taxon>
    </lineage>
</organism>
<feature type="transmembrane region" description="Helical" evidence="1">
    <location>
        <begin position="58"/>
        <end position="85"/>
    </location>
</feature>
<evidence type="ECO:0000313" key="2">
    <source>
        <dbReference type="EMBL" id="OKH13248.1"/>
    </source>
</evidence>
<keyword evidence="1" id="KW-0812">Transmembrane</keyword>
<dbReference type="PANTHER" id="PTHR37309:SF1">
    <property type="entry name" value="SLR0284 PROTEIN"/>
    <property type="match status" value="1"/>
</dbReference>
<dbReference type="OrthoDB" id="7205479at2"/>
<gene>
    <name evidence="2" type="ORF">NIES592_14330</name>
</gene>
<dbReference type="RefSeq" id="WP_062247523.1">
    <property type="nucleotide sequence ID" value="NZ_MRCA01000007.1"/>
</dbReference>
<dbReference type="Proteomes" id="UP000186391">
    <property type="component" value="Unassembled WGS sequence"/>
</dbReference>
<evidence type="ECO:0000313" key="3">
    <source>
        <dbReference type="Proteomes" id="UP000186391"/>
    </source>
</evidence>
<dbReference type="EMBL" id="MRCA01000007">
    <property type="protein sequence ID" value="OKH13248.1"/>
    <property type="molecule type" value="Genomic_DNA"/>
</dbReference>
<name>A0A1U7GY05_9CYAN</name>
<dbReference type="InterPro" id="IPR007165">
    <property type="entry name" value="Phage_holin_4_2"/>
</dbReference>
<accession>A0A1U7GY05</accession>
<sequence>MKNFLLTWLGTAIALLITANILQYFDIGFKVDSFVTALIAAIFIGIVNAFIRPILRILAFPITLLTFGLFAFVINAFALWLASFLTPSYGFVIEGPIAALLGSIVLSIVSSVINYFLRVVE</sequence>
<keyword evidence="1" id="KW-0472">Membrane</keyword>
<keyword evidence="1" id="KW-1133">Transmembrane helix</keyword>
<feature type="transmembrane region" description="Helical" evidence="1">
    <location>
        <begin position="97"/>
        <end position="117"/>
    </location>
</feature>
<proteinExistence type="predicted"/>
<dbReference type="PANTHER" id="PTHR37309">
    <property type="entry name" value="SLR0284 PROTEIN"/>
    <property type="match status" value="1"/>
</dbReference>
<feature type="transmembrane region" description="Helical" evidence="1">
    <location>
        <begin position="29"/>
        <end position="51"/>
    </location>
</feature>
<protein>
    <recommendedName>
        <fullName evidence="4">Phage holin family protein</fullName>
    </recommendedName>
</protein>
<comment type="caution">
    <text evidence="2">The sequence shown here is derived from an EMBL/GenBank/DDBJ whole genome shotgun (WGS) entry which is preliminary data.</text>
</comment>
<reference evidence="2 3" key="1">
    <citation type="submission" date="2016-11" db="EMBL/GenBank/DDBJ databases">
        <title>Draft Genome Sequences of Nine Cyanobacterial Strains from Diverse Habitats.</title>
        <authorList>
            <person name="Zhu T."/>
            <person name="Hou S."/>
            <person name="Lu X."/>
            <person name="Hess W.R."/>
        </authorList>
    </citation>
    <scope>NUCLEOTIDE SEQUENCE [LARGE SCALE GENOMIC DNA]</scope>
    <source>
        <strain evidence="2 3">NIES-592</strain>
    </source>
</reference>
<keyword evidence="3" id="KW-1185">Reference proteome</keyword>
<evidence type="ECO:0008006" key="4">
    <source>
        <dbReference type="Google" id="ProtNLM"/>
    </source>
</evidence>